<feature type="transmembrane region" description="Helical" evidence="5">
    <location>
        <begin position="12"/>
        <end position="37"/>
    </location>
</feature>
<evidence type="ECO:0000256" key="3">
    <source>
        <dbReference type="ARBA" id="ARBA00022989"/>
    </source>
</evidence>
<comment type="caution">
    <text evidence="6">The sequence shown here is derived from an EMBL/GenBank/DDBJ whole genome shotgun (WGS) entry which is preliminary data.</text>
</comment>
<organism evidence="6 7">
    <name type="scientific">Holothuria leucospilota</name>
    <name type="common">Black long sea cucumber</name>
    <name type="synonym">Mertensiothuria leucospilota</name>
    <dbReference type="NCBI Taxonomy" id="206669"/>
    <lineage>
        <taxon>Eukaryota</taxon>
        <taxon>Metazoa</taxon>
        <taxon>Echinodermata</taxon>
        <taxon>Eleutherozoa</taxon>
        <taxon>Echinozoa</taxon>
        <taxon>Holothuroidea</taxon>
        <taxon>Aspidochirotacea</taxon>
        <taxon>Aspidochirotida</taxon>
        <taxon>Holothuriidae</taxon>
        <taxon>Holothuria</taxon>
    </lineage>
</organism>
<keyword evidence="3 5" id="KW-1133">Transmembrane helix</keyword>
<evidence type="ECO:0000256" key="1">
    <source>
        <dbReference type="ARBA" id="ARBA00004141"/>
    </source>
</evidence>
<evidence type="ECO:0000313" key="6">
    <source>
        <dbReference type="EMBL" id="KAJ8024197.1"/>
    </source>
</evidence>
<keyword evidence="7" id="KW-1185">Reference proteome</keyword>
<name>A0A9Q1BGX3_HOLLE</name>
<dbReference type="InterPro" id="IPR018499">
    <property type="entry name" value="Tetraspanin/Peripherin"/>
</dbReference>
<dbReference type="AlphaFoldDB" id="A0A9Q1BGX3"/>
<sequence>MIMDYISKAEKMLLLFFTVVNYSVWVGSLAMMGLGTWMLIDPHRFDTLFADDDIKPMAAIILCLGFCLFFNGFFGCCGALQKRNSCLLIYVTVMLLITLGELIIVILSRLRVDEINLGSITTEITNGTIEDDYIQPTAITYIVDYIQEEEIVGASLEQRNMVIFMGVLVGVLPFEVCAMIFSSLMIYANKRRNECC</sequence>
<dbReference type="PANTHER" id="PTHR19282">
    <property type="entry name" value="TETRASPANIN"/>
    <property type="match status" value="1"/>
</dbReference>
<dbReference type="PANTHER" id="PTHR19282:SF515">
    <property type="entry name" value="TETRASPANIN"/>
    <property type="match status" value="1"/>
</dbReference>
<dbReference type="OrthoDB" id="438211at2759"/>
<evidence type="ECO:0000256" key="2">
    <source>
        <dbReference type="ARBA" id="ARBA00022692"/>
    </source>
</evidence>
<keyword evidence="2 5" id="KW-0812">Transmembrane</keyword>
<dbReference type="EMBL" id="JAIZAY010000019">
    <property type="protein sequence ID" value="KAJ8024197.1"/>
    <property type="molecule type" value="Genomic_DNA"/>
</dbReference>
<feature type="transmembrane region" description="Helical" evidence="5">
    <location>
        <begin position="87"/>
        <end position="107"/>
    </location>
</feature>
<evidence type="ECO:0000256" key="5">
    <source>
        <dbReference type="SAM" id="Phobius"/>
    </source>
</evidence>
<feature type="transmembrane region" description="Helical" evidence="5">
    <location>
        <begin position="57"/>
        <end position="80"/>
    </location>
</feature>
<dbReference type="PRINTS" id="PR00259">
    <property type="entry name" value="TMFOUR"/>
</dbReference>
<accession>A0A9Q1BGX3</accession>
<evidence type="ECO:0000256" key="4">
    <source>
        <dbReference type="ARBA" id="ARBA00023136"/>
    </source>
</evidence>
<feature type="transmembrane region" description="Helical" evidence="5">
    <location>
        <begin position="162"/>
        <end position="188"/>
    </location>
</feature>
<dbReference type="GO" id="GO:0005886">
    <property type="term" value="C:plasma membrane"/>
    <property type="evidence" value="ECO:0007669"/>
    <property type="project" value="TreeGrafter"/>
</dbReference>
<dbReference type="Proteomes" id="UP001152320">
    <property type="component" value="Chromosome 19"/>
</dbReference>
<proteinExistence type="predicted"/>
<comment type="subcellular location">
    <subcellularLocation>
        <location evidence="1">Membrane</location>
        <topology evidence="1">Multi-pass membrane protein</topology>
    </subcellularLocation>
</comment>
<reference evidence="6" key="1">
    <citation type="submission" date="2021-10" db="EMBL/GenBank/DDBJ databases">
        <title>Tropical sea cucumber genome reveals ecological adaptation and Cuvierian tubules defense mechanism.</title>
        <authorList>
            <person name="Chen T."/>
        </authorList>
    </citation>
    <scope>NUCLEOTIDE SEQUENCE</scope>
    <source>
        <strain evidence="6">Nanhai2018</strain>
        <tissue evidence="6">Muscle</tissue>
    </source>
</reference>
<keyword evidence="4 5" id="KW-0472">Membrane</keyword>
<protein>
    <submittedName>
        <fullName evidence="6">Tetraspanin-11</fullName>
    </submittedName>
</protein>
<dbReference type="Pfam" id="PF00335">
    <property type="entry name" value="Tetraspanin"/>
    <property type="match status" value="1"/>
</dbReference>
<evidence type="ECO:0000313" key="7">
    <source>
        <dbReference type="Proteomes" id="UP001152320"/>
    </source>
</evidence>
<gene>
    <name evidence="6" type="ORF">HOLleu_36857</name>
</gene>